<keyword evidence="10" id="KW-1185">Reference proteome</keyword>
<dbReference type="Proteomes" id="UP001320544">
    <property type="component" value="Chromosome"/>
</dbReference>
<dbReference type="PANTHER" id="PTHR43177">
    <property type="entry name" value="PROTEIN NRFC"/>
    <property type="match status" value="1"/>
</dbReference>
<dbReference type="PANTHER" id="PTHR43177:SF5">
    <property type="entry name" value="ANAEROBIC DIMETHYL SULFOXIDE REDUCTASE CHAIN B-RELATED"/>
    <property type="match status" value="1"/>
</dbReference>
<feature type="domain" description="4Fe-4S ferredoxin-type" evidence="8">
    <location>
        <begin position="111"/>
        <end position="140"/>
    </location>
</feature>
<evidence type="ECO:0000313" key="10">
    <source>
        <dbReference type="Proteomes" id="UP001320544"/>
    </source>
</evidence>
<evidence type="ECO:0000256" key="6">
    <source>
        <dbReference type="ARBA" id="ARBA00023004"/>
    </source>
</evidence>
<dbReference type="InterPro" id="IPR017896">
    <property type="entry name" value="4Fe4S_Fe-S-bd"/>
</dbReference>
<proteinExistence type="predicted"/>
<feature type="domain" description="4Fe-4S ferredoxin-type" evidence="8">
    <location>
        <begin position="80"/>
        <end position="110"/>
    </location>
</feature>
<evidence type="ECO:0000313" key="9">
    <source>
        <dbReference type="EMBL" id="BDE95420.1"/>
    </source>
</evidence>
<keyword evidence="2" id="KW-0004">4Fe-4S</keyword>
<organism evidence="9 10">
    <name type="scientific">Raoultibacter timonensis</name>
    <dbReference type="NCBI Taxonomy" id="1907662"/>
    <lineage>
        <taxon>Bacteria</taxon>
        <taxon>Bacillati</taxon>
        <taxon>Actinomycetota</taxon>
        <taxon>Coriobacteriia</taxon>
        <taxon>Eggerthellales</taxon>
        <taxon>Eggerthellaceae</taxon>
        <taxon>Raoultibacter</taxon>
    </lineage>
</organism>
<keyword evidence="7" id="KW-0411">Iron-sulfur</keyword>
<keyword evidence="5" id="KW-0249">Electron transport</keyword>
<dbReference type="EMBL" id="AP025564">
    <property type="protein sequence ID" value="BDE95420.1"/>
    <property type="molecule type" value="Genomic_DNA"/>
</dbReference>
<evidence type="ECO:0000256" key="5">
    <source>
        <dbReference type="ARBA" id="ARBA00022982"/>
    </source>
</evidence>
<dbReference type="PROSITE" id="PS51379">
    <property type="entry name" value="4FE4S_FER_2"/>
    <property type="match status" value="3"/>
</dbReference>
<keyword evidence="4" id="KW-0677">Repeat</keyword>
<evidence type="ECO:0000256" key="4">
    <source>
        <dbReference type="ARBA" id="ARBA00022737"/>
    </source>
</evidence>
<dbReference type="CDD" id="cd16371">
    <property type="entry name" value="DMSOR_beta_like"/>
    <property type="match status" value="1"/>
</dbReference>
<evidence type="ECO:0000256" key="7">
    <source>
        <dbReference type="ARBA" id="ARBA00023014"/>
    </source>
</evidence>
<keyword evidence="6" id="KW-0408">Iron</keyword>
<dbReference type="Gene3D" id="3.30.70.20">
    <property type="match status" value="2"/>
</dbReference>
<dbReference type="Pfam" id="PF13247">
    <property type="entry name" value="Fer4_11"/>
    <property type="match status" value="1"/>
</dbReference>
<sequence length="200" mass="21119">MLGVSALAGSALAAPRDRAFAQGDAESASAYNGAQYGFLVRTANCVNCQECVEACRRANATPDGVQARREVTPYKTASSQTVYVSTGCMHCEEPACATVCPAHAITKGEGGVVSVDHDRCIGCKYCYQACPFSVPHYTAEGMDKCDCCLSAGIELGEKPYCVRACKFRALNYGTLEELMAGSGGRAKQIEAPTGPSYLLQ</sequence>
<evidence type="ECO:0000256" key="2">
    <source>
        <dbReference type="ARBA" id="ARBA00022485"/>
    </source>
</evidence>
<accession>A0ABM7WGR9</accession>
<reference evidence="9 10" key="1">
    <citation type="submission" date="2022-01" db="EMBL/GenBank/DDBJ databases">
        <title>Novel bile acid biosynthetic pathways are enriched in the microbiome of centenarians.</title>
        <authorList>
            <person name="Sato Y."/>
            <person name="Atarashi K."/>
            <person name="Plichta R.D."/>
            <person name="Arai Y."/>
            <person name="Sasajima S."/>
            <person name="Kearney M.S."/>
            <person name="Suda W."/>
            <person name="Takeshita K."/>
            <person name="Sasaki T."/>
            <person name="Okamoto S."/>
            <person name="Skelly N.A."/>
            <person name="Okamura Y."/>
            <person name="Vlamakis H."/>
            <person name="Li Y."/>
            <person name="Tanoue T."/>
            <person name="Takei H."/>
            <person name="Nittono H."/>
            <person name="Narushima S."/>
            <person name="Irie J."/>
            <person name="Itoh H."/>
            <person name="Moriya K."/>
            <person name="Sugiura Y."/>
            <person name="Suematsu M."/>
            <person name="Moritoki N."/>
            <person name="Shibata S."/>
            <person name="Littman R.D."/>
            <person name="Fischbach A.M."/>
            <person name="Uwamino Y."/>
            <person name="Inoue T."/>
            <person name="Honda A."/>
            <person name="Hattori M."/>
            <person name="Murai T."/>
            <person name="Xavier J.R."/>
            <person name="Hirose N."/>
            <person name="Honda K."/>
        </authorList>
    </citation>
    <scope>NUCLEOTIDE SEQUENCE [LARGE SCALE GENOMIC DNA]</scope>
    <source>
        <strain evidence="9 10">CE91-St30</strain>
    </source>
</reference>
<dbReference type="PROSITE" id="PS00198">
    <property type="entry name" value="4FE4S_FER_1"/>
    <property type="match status" value="1"/>
</dbReference>
<name>A0ABM7WGR9_9ACTN</name>
<dbReference type="SUPFAM" id="SSF54862">
    <property type="entry name" value="4Fe-4S ferredoxins"/>
    <property type="match status" value="1"/>
</dbReference>
<dbReference type="InterPro" id="IPR050954">
    <property type="entry name" value="ET_IronSulfur_Cluster-Binding"/>
</dbReference>
<evidence type="ECO:0000256" key="3">
    <source>
        <dbReference type="ARBA" id="ARBA00022723"/>
    </source>
</evidence>
<protein>
    <submittedName>
        <fullName evidence="9">Dimethylsulfoxide reductase, chain B</fullName>
    </submittedName>
</protein>
<evidence type="ECO:0000256" key="1">
    <source>
        <dbReference type="ARBA" id="ARBA00022448"/>
    </source>
</evidence>
<feature type="domain" description="4Fe-4S ferredoxin-type" evidence="8">
    <location>
        <begin position="36"/>
        <end position="65"/>
    </location>
</feature>
<dbReference type="InterPro" id="IPR017900">
    <property type="entry name" value="4Fe4S_Fe_S_CS"/>
</dbReference>
<keyword evidence="1" id="KW-0813">Transport</keyword>
<gene>
    <name evidence="9" type="ORF">CE91St30_07530</name>
</gene>
<keyword evidence="3" id="KW-0479">Metal-binding</keyword>
<evidence type="ECO:0000259" key="8">
    <source>
        <dbReference type="PROSITE" id="PS51379"/>
    </source>
</evidence>